<accession>A0A9J5XPZ3</accession>
<evidence type="ECO:0000313" key="3">
    <source>
        <dbReference type="Proteomes" id="UP000824120"/>
    </source>
</evidence>
<dbReference type="AlphaFoldDB" id="A0A9J5XPZ3"/>
<proteinExistence type="predicted"/>
<feature type="region of interest" description="Disordered" evidence="1">
    <location>
        <begin position="1"/>
        <end position="95"/>
    </location>
</feature>
<reference evidence="2 3" key="1">
    <citation type="submission" date="2020-09" db="EMBL/GenBank/DDBJ databases">
        <title>De no assembly of potato wild relative species, Solanum commersonii.</title>
        <authorList>
            <person name="Cho K."/>
        </authorList>
    </citation>
    <scope>NUCLEOTIDE SEQUENCE [LARGE SCALE GENOMIC DNA]</scope>
    <source>
        <strain evidence="2">LZ3.2</strain>
        <tissue evidence="2">Leaf</tissue>
    </source>
</reference>
<evidence type="ECO:0000256" key="1">
    <source>
        <dbReference type="SAM" id="MobiDB-lite"/>
    </source>
</evidence>
<comment type="caution">
    <text evidence="2">The sequence shown here is derived from an EMBL/GenBank/DDBJ whole genome shotgun (WGS) entry which is preliminary data.</text>
</comment>
<feature type="compositionally biased region" description="Basic and acidic residues" evidence="1">
    <location>
        <begin position="51"/>
        <end position="64"/>
    </location>
</feature>
<protein>
    <submittedName>
        <fullName evidence="2">Uncharacterized protein</fullName>
    </submittedName>
</protein>
<keyword evidence="3" id="KW-1185">Reference proteome</keyword>
<dbReference type="Proteomes" id="UP000824120">
    <property type="component" value="Chromosome 8"/>
</dbReference>
<sequence length="193" mass="21774">MSKKIIVMPRKSPQLIEGTSTDEVHAPTFNILTQTPSPKNVETPAKGGSSHFKDQNEKKNEAKKRVSPANQKEKKRKGKIVETPTDSDFVSEKKKKKNNRCRSCSIFKSINKKNNKKEGIKNFNIQKRQKIIVFLICVLLISMQSTINEDVAISESEVTGTVASKFGGPRIAKEHAPDTSNYPTPRPWKRNLR</sequence>
<feature type="compositionally biased region" description="Polar residues" evidence="1">
    <location>
        <begin position="30"/>
        <end position="40"/>
    </location>
</feature>
<feature type="region of interest" description="Disordered" evidence="1">
    <location>
        <begin position="168"/>
        <end position="193"/>
    </location>
</feature>
<evidence type="ECO:0000313" key="2">
    <source>
        <dbReference type="EMBL" id="KAG5589575.1"/>
    </source>
</evidence>
<name>A0A9J5XPZ3_SOLCO</name>
<dbReference type="EMBL" id="JACXVP010000008">
    <property type="protein sequence ID" value="KAG5589575.1"/>
    <property type="molecule type" value="Genomic_DNA"/>
</dbReference>
<gene>
    <name evidence="2" type="ORF">H5410_040089</name>
</gene>
<organism evidence="2 3">
    <name type="scientific">Solanum commersonii</name>
    <name type="common">Commerson's wild potato</name>
    <name type="synonym">Commerson's nightshade</name>
    <dbReference type="NCBI Taxonomy" id="4109"/>
    <lineage>
        <taxon>Eukaryota</taxon>
        <taxon>Viridiplantae</taxon>
        <taxon>Streptophyta</taxon>
        <taxon>Embryophyta</taxon>
        <taxon>Tracheophyta</taxon>
        <taxon>Spermatophyta</taxon>
        <taxon>Magnoliopsida</taxon>
        <taxon>eudicotyledons</taxon>
        <taxon>Gunneridae</taxon>
        <taxon>Pentapetalae</taxon>
        <taxon>asterids</taxon>
        <taxon>lamiids</taxon>
        <taxon>Solanales</taxon>
        <taxon>Solanaceae</taxon>
        <taxon>Solanoideae</taxon>
        <taxon>Solaneae</taxon>
        <taxon>Solanum</taxon>
    </lineage>
</organism>